<dbReference type="SUPFAM" id="SSF47781">
    <property type="entry name" value="RuvA domain 2-like"/>
    <property type="match status" value="1"/>
</dbReference>
<reference evidence="2" key="1">
    <citation type="submission" date="2014-11" db="EMBL/GenBank/DDBJ databases">
        <authorList>
            <person name="Zhu J."/>
            <person name="Qi W."/>
            <person name="Song R."/>
        </authorList>
    </citation>
    <scope>NUCLEOTIDE SEQUENCE</scope>
</reference>
<dbReference type="GO" id="GO:0003824">
    <property type="term" value="F:catalytic activity"/>
    <property type="evidence" value="ECO:0007669"/>
    <property type="project" value="InterPro"/>
</dbReference>
<organism evidence="2">
    <name type="scientific">uncultured Poseidoniia archaeon</name>
    <dbReference type="NCBI Taxonomy" id="1697135"/>
    <lineage>
        <taxon>Archaea</taxon>
        <taxon>Methanobacteriati</taxon>
        <taxon>Thermoplasmatota</taxon>
        <taxon>Candidatus Poseidoniia</taxon>
        <taxon>environmental samples</taxon>
    </lineage>
</organism>
<protein>
    <submittedName>
        <fullName evidence="2">Radical SAM domain-containing protein</fullName>
    </submittedName>
</protein>
<dbReference type="InterPro" id="IPR023404">
    <property type="entry name" value="rSAM_horseshoe"/>
</dbReference>
<dbReference type="InterPro" id="IPR058240">
    <property type="entry name" value="rSAM_sf"/>
</dbReference>
<dbReference type="InterPro" id="IPR007197">
    <property type="entry name" value="rSAM"/>
</dbReference>
<dbReference type="SMART" id="SM00729">
    <property type="entry name" value="Elp3"/>
    <property type="match status" value="1"/>
</dbReference>
<dbReference type="AlphaFoldDB" id="A0A1B1TE88"/>
<reference evidence="2" key="2">
    <citation type="journal article" date="2015" name="ISME J.">
        <title>A new class of marine Euryarchaeota group II from the Mediterranean deep chlorophyll maximum.</title>
        <authorList>
            <person name="Martin-Cuadrado A.B."/>
            <person name="Garcia-Heredia I."/>
            <person name="Molto A.G."/>
            <person name="Lopez-Ubeda R."/>
            <person name="Kimes N."/>
            <person name="Lopez-Garcia P."/>
            <person name="Moreira D."/>
            <person name="Rodriguez-Valera F."/>
        </authorList>
    </citation>
    <scope>NUCLEOTIDE SEQUENCE</scope>
</reference>
<name>A0A1B1TE88_9ARCH</name>
<dbReference type="PROSITE" id="PS51918">
    <property type="entry name" value="RADICAL_SAM"/>
    <property type="match status" value="1"/>
</dbReference>
<sequence length="592" mass="66357">MEGWLVIDGYEDEPAAFGVPNYLGFHIRYICGVLESRGVPYTYLTIDQWRIKYKQLLKDKSNRDRIRSELSNLSGTVVLAGSIVPGKYVRGTPVSQRELDEIISIIPGQVPILCGGWAIKNWRYSGWTPLRTNLFCAVNDVDSSLNSFLSTGEWKHGKRTKDQWTLWAHYGSISKAVKNHPDLFTVDGRPGPLTYEIELYQGCVRFKRGCKFCIEPKKGVPLWRSEEDILKEISGALDSGVKNIRIGGATDIYTYRAEGVRELEYPIPNPEPINKVLYGAREDDRLDILHVDNGNPSIIAENIEPSIEITKCLVENLSDGAVLSFGLESADPHVHEMNWLNCDPGQLKIAIKHINDFGRVKGERGLPKLLPGLNFIAGLNGETKKSYDMNLSLLEDLRSEGLWLRRINIRQVEGQGFQKISENDFRNFKKKVREEIDKPLLEEIFPIGSELSQIWWESQGDRIRRPEQVDNPVLSSSSIHGKSGITFGRQIGAYPILVGVPYLIPLETSSNIVVTGHGMRSISGVEIGLDINTVSQQQLESIPGIGKKAAWRLISSRAKASRSSRIPFDSVEMAFEMAQVDLSPIAEKVLSI</sequence>
<dbReference type="InterPro" id="IPR006638">
    <property type="entry name" value="Elp3/MiaA/NifB-like_rSAM"/>
</dbReference>
<evidence type="ECO:0000313" key="2">
    <source>
        <dbReference type="EMBL" id="ANV80610.1"/>
    </source>
</evidence>
<accession>A0A1B1TE88</accession>
<dbReference type="PANTHER" id="PTHR43324:SF1">
    <property type="entry name" value="RADICAL SAM CORE DOMAIN-CONTAINING PROTEIN"/>
    <property type="match status" value="1"/>
</dbReference>
<evidence type="ECO:0000259" key="1">
    <source>
        <dbReference type="PROSITE" id="PS51918"/>
    </source>
</evidence>
<dbReference type="Gene3D" id="1.10.150.320">
    <property type="entry name" value="Photosystem II 12 kDa extrinsic protein"/>
    <property type="match status" value="1"/>
</dbReference>
<dbReference type="InterPro" id="IPR010994">
    <property type="entry name" value="RuvA_2-like"/>
</dbReference>
<proteinExistence type="predicted"/>
<feature type="domain" description="Radical SAM core" evidence="1">
    <location>
        <begin position="189"/>
        <end position="454"/>
    </location>
</feature>
<dbReference type="SUPFAM" id="SSF102114">
    <property type="entry name" value="Radical SAM enzymes"/>
    <property type="match status" value="1"/>
</dbReference>
<dbReference type="SFLD" id="SFLDS00029">
    <property type="entry name" value="Radical_SAM"/>
    <property type="match status" value="1"/>
</dbReference>
<dbReference type="PANTHER" id="PTHR43324">
    <property type="match status" value="1"/>
</dbReference>
<dbReference type="GO" id="GO:0051536">
    <property type="term" value="F:iron-sulfur cluster binding"/>
    <property type="evidence" value="ECO:0007669"/>
    <property type="project" value="InterPro"/>
</dbReference>
<dbReference type="Gene3D" id="3.80.30.20">
    <property type="entry name" value="tm_1862 like domain"/>
    <property type="match status" value="1"/>
</dbReference>
<dbReference type="EMBL" id="KP211896">
    <property type="protein sequence ID" value="ANV80610.1"/>
    <property type="molecule type" value="Genomic_DNA"/>
</dbReference>